<dbReference type="EMBL" id="JANUGV010000006">
    <property type="protein sequence ID" value="MCS0610303.1"/>
    <property type="molecule type" value="Genomic_DNA"/>
</dbReference>
<feature type="domain" description="Lysozyme inhibitor LprI-like N-terminal" evidence="3">
    <location>
        <begin position="253"/>
        <end position="332"/>
    </location>
</feature>
<evidence type="ECO:0000259" key="3">
    <source>
        <dbReference type="Pfam" id="PF07007"/>
    </source>
</evidence>
<dbReference type="Pfam" id="PF07007">
    <property type="entry name" value="LprI"/>
    <property type="match status" value="1"/>
</dbReference>
<feature type="chain" id="PRO_5045605846" evidence="2">
    <location>
        <begin position="23"/>
        <end position="342"/>
    </location>
</feature>
<organism evidence="4 5">
    <name type="scientific">Massilia solisilvae</name>
    <dbReference type="NCBI Taxonomy" id="1811225"/>
    <lineage>
        <taxon>Bacteria</taxon>
        <taxon>Pseudomonadati</taxon>
        <taxon>Pseudomonadota</taxon>
        <taxon>Betaproteobacteria</taxon>
        <taxon>Burkholderiales</taxon>
        <taxon>Oxalobacteraceae</taxon>
        <taxon>Telluria group</taxon>
        <taxon>Massilia</taxon>
    </lineage>
</organism>
<dbReference type="Gene3D" id="1.20.1270.180">
    <property type="match status" value="1"/>
</dbReference>
<dbReference type="Proteomes" id="UP001205861">
    <property type="component" value="Unassembled WGS sequence"/>
</dbReference>
<comment type="caution">
    <text evidence="4">The sequence shown here is derived from an EMBL/GenBank/DDBJ whole genome shotgun (WGS) entry which is preliminary data.</text>
</comment>
<sequence length="342" mass="38025">MATTSTLLRVLRLAMVPAALLAADTWAANHPAATHKGATTEPGLQCQQVRYLRPPPGDLARAGGPARCDAAALYYDTRAMHRPGDADWDKVRECAFRTGDSAVLMMLYANGAGVAPNLGLAMKYACAMPSTPAELRNRLARLKRRDARTVFDQCDDAGPALRDFCAAARERQGDRLRNDDLAALTRAWTPKERVGLDMVREAMQHFAEHRGDYETDQGSLARARLRAEALSAELDRFNEDLSEFQRGKTPRFSEGEYKALDDKMNQLYQQFMQAVPGPDSYLGSIRKSGVEKTQRAWLAYRDAMELFGSIKYPDVPASGWRALLTSRRIRQLDELEAAAEGR</sequence>
<evidence type="ECO:0000313" key="4">
    <source>
        <dbReference type="EMBL" id="MCS0610303.1"/>
    </source>
</evidence>
<proteinExistence type="predicted"/>
<feature type="coiled-coil region" evidence="1">
    <location>
        <begin position="220"/>
        <end position="247"/>
    </location>
</feature>
<dbReference type="RefSeq" id="WP_258857899.1">
    <property type="nucleotide sequence ID" value="NZ_JANUGV010000006.1"/>
</dbReference>
<gene>
    <name evidence="4" type="ORF">NX773_19220</name>
</gene>
<evidence type="ECO:0000313" key="5">
    <source>
        <dbReference type="Proteomes" id="UP001205861"/>
    </source>
</evidence>
<protein>
    <submittedName>
        <fullName evidence="4">Lysozyme inhibitor LprI family protein</fullName>
    </submittedName>
</protein>
<evidence type="ECO:0000256" key="1">
    <source>
        <dbReference type="SAM" id="Coils"/>
    </source>
</evidence>
<dbReference type="InterPro" id="IPR009739">
    <property type="entry name" value="LprI-like_N"/>
</dbReference>
<keyword evidence="1" id="KW-0175">Coiled coil</keyword>
<feature type="signal peptide" evidence="2">
    <location>
        <begin position="1"/>
        <end position="22"/>
    </location>
</feature>
<name>A0ABT2BP62_9BURK</name>
<keyword evidence="2" id="KW-0732">Signal</keyword>
<reference evidence="4 5" key="1">
    <citation type="submission" date="2022-08" db="EMBL/GenBank/DDBJ databases">
        <title>Reclassification of Massilia species as members of the genera Telluria, Duganella, Pseudoduganella, Mokoshia gen. nov. and Zemynaea gen. nov. using orthogonal and non-orthogonal genome-based approaches.</title>
        <authorList>
            <person name="Bowman J.P."/>
        </authorList>
    </citation>
    <scope>NUCLEOTIDE SEQUENCE [LARGE SCALE GENOMIC DNA]</scope>
    <source>
        <strain evidence="4 5">JCM 31607</strain>
    </source>
</reference>
<evidence type="ECO:0000256" key="2">
    <source>
        <dbReference type="SAM" id="SignalP"/>
    </source>
</evidence>
<keyword evidence="5" id="KW-1185">Reference proteome</keyword>
<accession>A0ABT2BP62</accession>